<proteinExistence type="predicted"/>
<evidence type="ECO:0008006" key="3">
    <source>
        <dbReference type="Google" id="ProtNLM"/>
    </source>
</evidence>
<evidence type="ECO:0000313" key="2">
    <source>
        <dbReference type="Proteomes" id="UP000243002"/>
    </source>
</evidence>
<sequence length="199" mass="21541">MVQEAIVSGTAAFSPCGQYRWWLERLWQPAAPRLLFIGLNPSRAAGQRDDPTLRRLVGFAQRWGYGSLEVLNLFARISPSPAVLRRVADPLGAEADSWIQRRLAAQPEATLWLGWGNQGAWRGRDQGGLALLQGRGLWALGLTAAGQPRHPLYVASDVALQPLTWHNQQTLGHPVGTSVSLPGAPPCPVSLAATPCICI</sequence>
<organism evidence="1 2">
    <name type="scientific">Cyanobium usitatum str. Tous</name>
    <dbReference type="NCBI Taxonomy" id="2116684"/>
    <lineage>
        <taxon>Bacteria</taxon>
        <taxon>Bacillati</taxon>
        <taxon>Cyanobacteriota</taxon>
        <taxon>Cyanophyceae</taxon>
        <taxon>Synechococcales</taxon>
        <taxon>Prochlorococcaceae</taxon>
        <taxon>Cyanobium</taxon>
    </lineage>
</organism>
<comment type="caution">
    <text evidence="1">The sequence shown here is derived from an EMBL/GenBank/DDBJ whole genome shotgun (WGS) entry which is preliminary data.</text>
</comment>
<dbReference type="EMBL" id="PXXO01000007">
    <property type="protein sequence ID" value="PSJ05143.1"/>
    <property type="molecule type" value="Genomic_DNA"/>
</dbReference>
<dbReference type="InterPro" id="IPR012441">
    <property type="entry name" value="DUF1643"/>
</dbReference>
<dbReference type="RefSeq" id="WP_106502767.1">
    <property type="nucleotide sequence ID" value="NZ_PXXO01000007.1"/>
</dbReference>
<dbReference type="Pfam" id="PF07799">
    <property type="entry name" value="DUF1643"/>
    <property type="match status" value="1"/>
</dbReference>
<dbReference type="AlphaFoldDB" id="A0A2P7MV83"/>
<dbReference type="Proteomes" id="UP000243002">
    <property type="component" value="Unassembled WGS sequence"/>
</dbReference>
<dbReference type="OrthoDB" id="9807577at2"/>
<gene>
    <name evidence="1" type="ORF">C7K55_07290</name>
</gene>
<name>A0A2P7MV83_9CYAN</name>
<protein>
    <recommendedName>
        <fullName evidence="3">DUF1643 domain-containing protein</fullName>
    </recommendedName>
</protein>
<reference evidence="1 2" key="1">
    <citation type="journal article" date="2018" name="Environ. Microbiol.">
        <title>Ecological and genomic features of two widespread freshwater picocyanobacteria.</title>
        <authorList>
            <person name="Cabello-Yeves P.J."/>
            <person name="Picazo A."/>
            <person name="Camacho A."/>
            <person name="Callieri C."/>
            <person name="Rosselli R."/>
            <person name="Roda-Garcia J.J."/>
            <person name="Coutinho F.H."/>
            <person name="Rodriguez-Valera F."/>
        </authorList>
    </citation>
    <scope>NUCLEOTIDE SEQUENCE [LARGE SCALE GENOMIC DNA]</scope>
    <source>
        <strain evidence="1 2">Tous</strain>
    </source>
</reference>
<accession>A0A2P7MV83</accession>
<keyword evidence="2" id="KW-1185">Reference proteome</keyword>
<evidence type="ECO:0000313" key="1">
    <source>
        <dbReference type="EMBL" id="PSJ05143.1"/>
    </source>
</evidence>